<reference evidence="1" key="1">
    <citation type="journal article" date="2022" name="Int. J. Mol. Sci.">
        <title>Draft Genome of Tanacetum Coccineum: Genomic Comparison of Closely Related Tanacetum-Family Plants.</title>
        <authorList>
            <person name="Yamashiro T."/>
            <person name="Shiraishi A."/>
            <person name="Nakayama K."/>
            <person name="Satake H."/>
        </authorList>
    </citation>
    <scope>NUCLEOTIDE SEQUENCE</scope>
</reference>
<gene>
    <name evidence="1" type="ORF">Tco_0857281</name>
</gene>
<evidence type="ECO:0000313" key="2">
    <source>
        <dbReference type="Proteomes" id="UP001151760"/>
    </source>
</evidence>
<accession>A0ABQ5BBG5</accession>
<organism evidence="1 2">
    <name type="scientific">Tanacetum coccineum</name>
    <dbReference type="NCBI Taxonomy" id="301880"/>
    <lineage>
        <taxon>Eukaryota</taxon>
        <taxon>Viridiplantae</taxon>
        <taxon>Streptophyta</taxon>
        <taxon>Embryophyta</taxon>
        <taxon>Tracheophyta</taxon>
        <taxon>Spermatophyta</taxon>
        <taxon>Magnoliopsida</taxon>
        <taxon>eudicotyledons</taxon>
        <taxon>Gunneridae</taxon>
        <taxon>Pentapetalae</taxon>
        <taxon>asterids</taxon>
        <taxon>campanulids</taxon>
        <taxon>Asterales</taxon>
        <taxon>Asteraceae</taxon>
        <taxon>Asteroideae</taxon>
        <taxon>Anthemideae</taxon>
        <taxon>Anthemidinae</taxon>
        <taxon>Tanacetum</taxon>
    </lineage>
</organism>
<dbReference type="EMBL" id="BQNB010012972">
    <property type="protein sequence ID" value="GJT10239.1"/>
    <property type="molecule type" value="Genomic_DNA"/>
</dbReference>
<proteinExistence type="predicted"/>
<keyword evidence="2" id="KW-1185">Reference proteome</keyword>
<dbReference type="Proteomes" id="UP001151760">
    <property type="component" value="Unassembled WGS sequence"/>
</dbReference>
<name>A0ABQ5BBG5_9ASTR</name>
<comment type="caution">
    <text evidence="1">The sequence shown here is derived from an EMBL/GenBank/DDBJ whole genome shotgun (WGS) entry which is preliminary data.</text>
</comment>
<sequence length="111" mass="13323">HGNTEEKKYVLSLHKIHAERFPKDDLKEKMNRWVRKEFKNLNEDVLKEVKLKIFQSGPWRKPPLLGELDRDIIIAFEREITKHLSHQEQMRIFCEWKTNSTDDEASVIINP</sequence>
<protein>
    <submittedName>
        <fullName evidence="1">Uncharacterized protein</fullName>
    </submittedName>
</protein>
<reference evidence="1" key="2">
    <citation type="submission" date="2022-01" db="EMBL/GenBank/DDBJ databases">
        <authorList>
            <person name="Yamashiro T."/>
            <person name="Shiraishi A."/>
            <person name="Satake H."/>
            <person name="Nakayama K."/>
        </authorList>
    </citation>
    <scope>NUCLEOTIDE SEQUENCE</scope>
</reference>
<evidence type="ECO:0000313" key="1">
    <source>
        <dbReference type="EMBL" id="GJT10239.1"/>
    </source>
</evidence>
<feature type="non-terminal residue" evidence="1">
    <location>
        <position position="1"/>
    </location>
</feature>